<keyword evidence="2" id="KW-1185">Reference proteome</keyword>
<accession>A0A0B7FDQ5</accession>
<dbReference type="OrthoDB" id="3233110at2759"/>
<evidence type="ECO:0000313" key="2">
    <source>
        <dbReference type="Proteomes" id="UP000059188"/>
    </source>
</evidence>
<organism evidence="1 2">
    <name type="scientific">Thanatephorus cucumeris (strain AG1-IB / isolate 7/3/14)</name>
    <name type="common">Lettuce bottom rot fungus</name>
    <name type="synonym">Rhizoctonia solani</name>
    <dbReference type="NCBI Taxonomy" id="1108050"/>
    <lineage>
        <taxon>Eukaryota</taxon>
        <taxon>Fungi</taxon>
        <taxon>Dikarya</taxon>
        <taxon>Basidiomycota</taxon>
        <taxon>Agaricomycotina</taxon>
        <taxon>Agaricomycetes</taxon>
        <taxon>Cantharellales</taxon>
        <taxon>Ceratobasidiaceae</taxon>
        <taxon>Rhizoctonia</taxon>
        <taxon>Rhizoctonia solani AG-1</taxon>
    </lineage>
</organism>
<dbReference type="Proteomes" id="UP000059188">
    <property type="component" value="Unassembled WGS sequence"/>
</dbReference>
<reference evidence="1 2" key="1">
    <citation type="submission" date="2014-11" db="EMBL/GenBank/DDBJ databases">
        <authorList>
            <person name="Wibberg Daniel"/>
        </authorList>
    </citation>
    <scope>NUCLEOTIDE SEQUENCE [LARGE SCALE GENOMIC DNA]</scope>
    <source>
        <strain evidence="1">Rhizoctonia solani AG1-IB 7/3/14</strain>
    </source>
</reference>
<dbReference type="EMBL" id="LN679115">
    <property type="protein sequence ID" value="CEL54323.1"/>
    <property type="molecule type" value="Genomic_DNA"/>
</dbReference>
<protein>
    <submittedName>
        <fullName evidence="1">Uncharacterized protein</fullName>
    </submittedName>
</protein>
<sequence>MDPHPYLVELAQAGSESLRAGILNVPLQERDFLEAWCRDTLSNYASTPVLSRTPSSLMGMISPSSVGIGNMASAATSSSDLSSPPLDSLVLSPGPNGGCKDMFKSVPLDAVLYELELLLEEYKSGGRPLDTRPGTPLSFISETSSSGTISSFSGPPPNFSFAQHPSVAFTRRASAGLSPMQQLIAEGPRSKGLGIRSAGRARAGSFAVRGVV</sequence>
<dbReference type="AlphaFoldDB" id="A0A0B7FDQ5"/>
<gene>
    <name evidence="1" type="ORF">RSOLAG1IB_06973</name>
</gene>
<proteinExistence type="predicted"/>
<evidence type="ECO:0000313" key="1">
    <source>
        <dbReference type="EMBL" id="CEL54323.1"/>
    </source>
</evidence>
<name>A0A0B7FDQ5_THACB</name>